<name>A0ACB8QHV7_9AGAM</name>
<reference evidence="1" key="1">
    <citation type="submission" date="2021-02" db="EMBL/GenBank/DDBJ databases">
        <authorList>
            <consortium name="DOE Joint Genome Institute"/>
            <person name="Ahrendt S."/>
            <person name="Looney B.P."/>
            <person name="Miyauchi S."/>
            <person name="Morin E."/>
            <person name="Drula E."/>
            <person name="Courty P.E."/>
            <person name="Chicoki N."/>
            <person name="Fauchery L."/>
            <person name="Kohler A."/>
            <person name="Kuo A."/>
            <person name="Labutti K."/>
            <person name="Pangilinan J."/>
            <person name="Lipzen A."/>
            <person name="Riley R."/>
            <person name="Andreopoulos W."/>
            <person name="He G."/>
            <person name="Johnson J."/>
            <person name="Barry K.W."/>
            <person name="Grigoriev I.V."/>
            <person name="Nagy L."/>
            <person name="Hibbett D."/>
            <person name="Henrissat B."/>
            <person name="Matheny P.B."/>
            <person name="Labbe J."/>
            <person name="Martin F."/>
        </authorList>
    </citation>
    <scope>NUCLEOTIDE SEQUENCE</scope>
    <source>
        <strain evidence="1">EC-137</strain>
    </source>
</reference>
<evidence type="ECO:0000313" key="1">
    <source>
        <dbReference type="EMBL" id="KAI0031257.1"/>
    </source>
</evidence>
<accession>A0ACB8QHV7</accession>
<evidence type="ECO:0000313" key="2">
    <source>
        <dbReference type="Proteomes" id="UP000814128"/>
    </source>
</evidence>
<comment type="caution">
    <text evidence="1">The sequence shown here is derived from an EMBL/GenBank/DDBJ whole genome shotgun (WGS) entry which is preliminary data.</text>
</comment>
<dbReference type="Proteomes" id="UP000814128">
    <property type="component" value="Unassembled WGS sequence"/>
</dbReference>
<keyword evidence="2" id="KW-1185">Reference proteome</keyword>
<dbReference type="EMBL" id="MU273587">
    <property type="protein sequence ID" value="KAI0031257.1"/>
    <property type="molecule type" value="Genomic_DNA"/>
</dbReference>
<reference evidence="1" key="2">
    <citation type="journal article" date="2022" name="New Phytol.">
        <title>Evolutionary transition to the ectomycorrhizal habit in the genomes of a hyperdiverse lineage of mushroom-forming fungi.</title>
        <authorList>
            <person name="Looney B."/>
            <person name="Miyauchi S."/>
            <person name="Morin E."/>
            <person name="Drula E."/>
            <person name="Courty P.E."/>
            <person name="Kohler A."/>
            <person name="Kuo A."/>
            <person name="LaButti K."/>
            <person name="Pangilinan J."/>
            <person name="Lipzen A."/>
            <person name="Riley R."/>
            <person name="Andreopoulos W."/>
            <person name="He G."/>
            <person name="Johnson J."/>
            <person name="Nolan M."/>
            <person name="Tritt A."/>
            <person name="Barry K.W."/>
            <person name="Grigoriev I.V."/>
            <person name="Nagy L.G."/>
            <person name="Hibbett D."/>
            <person name="Henrissat B."/>
            <person name="Matheny P.B."/>
            <person name="Labbe J."/>
            <person name="Martin F.M."/>
        </authorList>
    </citation>
    <scope>NUCLEOTIDE SEQUENCE</scope>
    <source>
        <strain evidence="1">EC-137</strain>
    </source>
</reference>
<proteinExistence type="predicted"/>
<protein>
    <submittedName>
        <fullName evidence="1">Uncharacterized protein</fullName>
    </submittedName>
</protein>
<sequence>MISPIQLLAVLSMHAITLVDASPANCTRNYTVKPGDTCDAIAAAQSASTYQILSVNSPTVNSGCTNIFPGEVICLAIEGQDCQPVAVVQDGDSCSSIASGAAINISTLLANNPNLGSNLLLKFAWTLTLVASPIVYRLSVSTAPLSSRALK</sequence>
<gene>
    <name evidence="1" type="ORF">K488DRAFT_71559</name>
</gene>
<organism evidence="1 2">
    <name type="scientific">Vararia minispora EC-137</name>
    <dbReference type="NCBI Taxonomy" id="1314806"/>
    <lineage>
        <taxon>Eukaryota</taxon>
        <taxon>Fungi</taxon>
        <taxon>Dikarya</taxon>
        <taxon>Basidiomycota</taxon>
        <taxon>Agaricomycotina</taxon>
        <taxon>Agaricomycetes</taxon>
        <taxon>Russulales</taxon>
        <taxon>Lachnocladiaceae</taxon>
        <taxon>Vararia</taxon>
    </lineage>
</organism>